<dbReference type="AlphaFoldDB" id="A0AAX4JKM2"/>
<proteinExistence type="predicted"/>
<dbReference type="InterPro" id="IPR037525">
    <property type="entry name" value="Velvet_dom"/>
</dbReference>
<gene>
    <name evidence="7" type="ORF">L201_000822</name>
</gene>
<feature type="compositionally biased region" description="Polar residues" evidence="5">
    <location>
        <begin position="184"/>
        <end position="208"/>
    </location>
</feature>
<evidence type="ECO:0000256" key="2">
    <source>
        <dbReference type="ARBA" id="ARBA00023015"/>
    </source>
</evidence>
<feature type="region of interest" description="Disordered" evidence="5">
    <location>
        <begin position="119"/>
        <end position="163"/>
    </location>
</feature>
<evidence type="ECO:0000256" key="5">
    <source>
        <dbReference type="SAM" id="MobiDB-lite"/>
    </source>
</evidence>
<dbReference type="InterPro" id="IPR021740">
    <property type="entry name" value="Velvet"/>
</dbReference>
<dbReference type="EMBL" id="CP144098">
    <property type="protein sequence ID" value="WWC85952.1"/>
    <property type="molecule type" value="Genomic_DNA"/>
</dbReference>
<name>A0AAX4JKM2_9TREE</name>
<feature type="compositionally biased region" description="Basic and acidic residues" evidence="5">
    <location>
        <begin position="218"/>
        <end position="227"/>
    </location>
</feature>
<evidence type="ECO:0000259" key="6">
    <source>
        <dbReference type="PROSITE" id="PS51821"/>
    </source>
</evidence>
<dbReference type="GeneID" id="91091494"/>
<reference evidence="7 8" key="1">
    <citation type="submission" date="2024-01" db="EMBL/GenBank/DDBJ databases">
        <title>Comparative genomics of Cryptococcus and Kwoniella reveals pathogenesis evolution and contrasting modes of karyotype evolution via chromosome fusion or intercentromeric recombination.</title>
        <authorList>
            <person name="Coelho M.A."/>
            <person name="David-Palma M."/>
            <person name="Shea T."/>
            <person name="Bowers K."/>
            <person name="McGinley-Smith S."/>
            <person name="Mohammad A.W."/>
            <person name="Gnirke A."/>
            <person name="Yurkov A.M."/>
            <person name="Nowrousian M."/>
            <person name="Sun S."/>
            <person name="Cuomo C.A."/>
            <person name="Heitman J."/>
        </authorList>
    </citation>
    <scope>NUCLEOTIDE SEQUENCE [LARGE SCALE GENOMIC DNA]</scope>
    <source>
        <strain evidence="7 8">CBS 6074</strain>
    </source>
</reference>
<feature type="compositionally biased region" description="Low complexity" evidence="5">
    <location>
        <begin position="13"/>
        <end position="27"/>
    </location>
</feature>
<sequence>MYPPPPPQPTGRTTNSSSSHHVSSSSGSGSGSGSASGSSTSNLTTTTALGHRMLPNAPSPKVLSHDHATDPDPLNSAIAPTTEDIDWVFTPPVLVKHGMFEGRSLRFALAVAQEPVLGRRKTEKDRRPLGPAPIVRFRAVERKRRQSGGSGTGSEEEIDPSSIEPSHLICAAELGLPQEKSRHANSSQPHASQSNINTNRKQQPSTPDGESDPISIKIYDDGKTIHDVDDEDIPMIDGGGERLEIMRSSPPTRDGFGHDHGRSSSSASRLNDIISSERESNVRSGSTSGTATPQQDIQMGADGDNDMEIEFDGEDPIPVVHEDVIQQAHRNAPANESTGGQQNATITASKGVRNLYGNLHVAGVRVPAPEGGMGTWFLFTDLSVRQEGTYSLRFRCFDLTAIATDAGAPAPCLVEAQSQPFRVYSPRQVPPLPKPTDLAEHFAKQGFKLNTRKNERTASSPPPILPPPPPPPTFSSSSSPNTTRTKRSDNSISAEGEKRKEGIERERPDATPIQGSDSDNNSGERDSIGIMKKGGEGGSSTSSSMTTVYTAESGSFSNSGGSYQSMEEMNKKKK</sequence>
<keyword evidence="8" id="KW-1185">Reference proteome</keyword>
<keyword evidence="3" id="KW-0804">Transcription</keyword>
<feature type="region of interest" description="Disordered" evidence="5">
    <location>
        <begin position="1"/>
        <end position="77"/>
    </location>
</feature>
<dbReference type="PANTHER" id="PTHR33572">
    <property type="entry name" value="SPORE DEVELOPMENT REGULATOR VOSA"/>
    <property type="match status" value="1"/>
</dbReference>
<feature type="compositionally biased region" description="Polar residues" evidence="5">
    <location>
        <begin position="548"/>
        <end position="567"/>
    </location>
</feature>
<comment type="subcellular location">
    <subcellularLocation>
        <location evidence="1">Nucleus</location>
    </subcellularLocation>
</comment>
<evidence type="ECO:0000256" key="3">
    <source>
        <dbReference type="ARBA" id="ARBA00023163"/>
    </source>
</evidence>
<feature type="domain" description="Velvet" evidence="6">
    <location>
        <begin position="102"/>
        <end position="452"/>
    </location>
</feature>
<keyword evidence="4" id="KW-0539">Nucleus</keyword>
<feature type="compositionally biased region" description="Pro residues" evidence="5">
    <location>
        <begin position="460"/>
        <end position="473"/>
    </location>
</feature>
<dbReference type="RefSeq" id="XP_066072715.1">
    <property type="nucleotide sequence ID" value="XM_066216618.1"/>
</dbReference>
<feature type="region of interest" description="Disordered" evidence="5">
    <location>
        <begin position="179"/>
        <end position="302"/>
    </location>
</feature>
<dbReference type="Gene3D" id="2.60.40.3960">
    <property type="entry name" value="Velvet domain"/>
    <property type="match status" value="2"/>
</dbReference>
<evidence type="ECO:0000313" key="7">
    <source>
        <dbReference type="EMBL" id="WWC85952.1"/>
    </source>
</evidence>
<evidence type="ECO:0000256" key="4">
    <source>
        <dbReference type="ARBA" id="ARBA00023242"/>
    </source>
</evidence>
<feature type="region of interest" description="Disordered" evidence="5">
    <location>
        <begin position="447"/>
        <end position="574"/>
    </location>
</feature>
<dbReference type="InterPro" id="IPR038491">
    <property type="entry name" value="Velvet_dom_sf"/>
</dbReference>
<feature type="compositionally biased region" description="Polar residues" evidence="5">
    <location>
        <begin position="282"/>
        <end position="297"/>
    </location>
</feature>
<evidence type="ECO:0000313" key="8">
    <source>
        <dbReference type="Proteomes" id="UP001355207"/>
    </source>
</evidence>
<accession>A0AAX4JKM2</accession>
<evidence type="ECO:0000256" key="1">
    <source>
        <dbReference type="ARBA" id="ARBA00004123"/>
    </source>
</evidence>
<feature type="compositionally biased region" description="Low complexity" evidence="5">
    <location>
        <begin position="35"/>
        <end position="50"/>
    </location>
</feature>
<dbReference type="GO" id="GO:0005634">
    <property type="term" value="C:nucleus"/>
    <property type="evidence" value="ECO:0007669"/>
    <property type="project" value="UniProtKB-SubCell"/>
</dbReference>
<keyword evidence="2" id="KW-0805">Transcription regulation</keyword>
<dbReference type="Proteomes" id="UP001355207">
    <property type="component" value="Chromosome 1"/>
</dbReference>
<dbReference type="Pfam" id="PF11754">
    <property type="entry name" value="Velvet"/>
    <property type="match status" value="1"/>
</dbReference>
<feature type="compositionally biased region" description="Basic and acidic residues" evidence="5">
    <location>
        <begin position="495"/>
        <end position="509"/>
    </location>
</feature>
<protein>
    <recommendedName>
        <fullName evidence="6">Velvet domain-containing protein</fullName>
    </recommendedName>
</protein>
<dbReference type="PROSITE" id="PS51821">
    <property type="entry name" value="VELVET"/>
    <property type="match status" value="1"/>
</dbReference>
<dbReference type="PANTHER" id="PTHR33572:SF3">
    <property type="entry name" value="VELVET COMPLEX SUBUNIT B"/>
    <property type="match status" value="1"/>
</dbReference>
<organism evidence="7 8">
    <name type="scientific">Kwoniella dendrophila CBS 6074</name>
    <dbReference type="NCBI Taxonomy" id="1295534"/>
    <lineage>
        <taxon>Eukaryota</taxon>
        <taxon>Fungi</taxon>
        <taxon>Dikarya</taxon>
        <taxon>Basidiomycota</taxon>
        <taxon>Agaricomycotina</taxon>
        <taxon>Tremellomycetes</taxon>
        <taxon>Tremellales</taxon>
        <taxon>Cryptococcaceae</taxon>
        <taxon>Kwoniella</taxon>
    </lineage>
</organism>